<dbReference type="AlphaFoldDB" id="A0A7M7NHS4"/>
<evidence type="ECO:0000256" key="1">
    <source>
        <dbReference type="SAM" id="MobiDB-lite"/>
    </source>
</evidence>
<sequence length="266" mass="30066">MASFGFGWELSRQQQQPTPSRRPRNASFIRRPMVGQVLLDDLFSAPENKKDSIKAAIVALLEKRVKPYKNAVLRDTGFASQKSVMTESSGDPDTAFVAMVLRDLDKILDQRDRDECEILITKPAFRRLTDESQIPSYQGFTVTHQLRPIVQANMRPPMTPSMEACNSLANVLREELVKKPYERNKIRNAVSQIMLDFLTTGNCSTGMLPGTDVSSYGHEVVDDKDSRLVAFWTSKMVKLDDDVINHIKKYLFPLNPSLGFTSMEGF</sequence>
<dbReference type="Proteomes" id="UP000007110">
    <property type="component" value="Unassembled WGS sequence"/>
</dbReference>
<name>A0A7M7NHS4_STRPU</name>
<dbReference type="RefSeq" id="XP_030835160.1">
    <property type="nucleotide sequence ID" value="XM_030979300.1"/>
</dbReference>
<dbReference type="InParanoid" id="A0A7M7NHS4"/>
<reference evidence="2" key="2">
    <citation type="submission" date="2021-01" db="UniProtKB">
        <authorList>
            <consortium name="EnsemblMetazoa"/>
        </authorList>
    </citation>
    <scope>IDENTIFICATION</scope>
</reference>
<dbReference type="GeneID" id="105439856"/>
<proteinExistence type="predicted"/>
<protein>
    <submittedName>
        <fullName evidence="2">Uncharacterized protein</fullName>
    </submittedName>
</protein>
<dbReference type="EnsemblMetazoa" id="XM_030979300">
    <property type="protein sequence ID" value="XP_030835160"/>
    <property type="gene ID" value="LOC105439856"/>
</dbReference>
<evidence type="ECO:0000313" key="3">
    <source>
        <dbReference type="Proteomes" id="UP000007110"/>
    </source>
</evidence>
<organism evidence="2 3">
    <name type="scientific">Strongylocentrotus purpuratus</name>
    <name type="common">Purple sea urchin</name>
    <dbReference type="NCBI Taxonomy" id="7668"/>
    <lineage>
        <taxon>Eukaryota</taxon>
        <taxon>Metazoa</taxon>
        <taxon>Echinodermata</taxon>
        <taxon>Eleutherozoa</taxon>
        <taxon>Echinozoa</taxon>
        <taxon>Echinoidea</taxon>
        <taxon>Euechinoidea</taxon>
        <taxon>Echinacea</taxon>
        <taxon>Camarodonta</taxon>
        <taxon>Echinidea</taxon>
        <taxon>Strongylocentrotidae</taxon>
        <taxon>Strongylocentrotus</taxon>
    </lineage>
</organism>
<keyword evidence="3" id="KW-1185">Reference proteome</keyword>
<evidence type="ECO:0000313" key="2">
    <source>
        <dbReference type="EnsemblMetazoa" id="XP_030835160"/>
    </source>
</evidence>
<accession>A0A7M7NHS4</accession>
<reference evidence="3" key="1">
    <citation type="submission" date="2015-02" db="EMBL/GenBank/DDBJ databases">
        <title>Genome sequencing for Strongylocentrotus purpuratus.</title>
        <authorList>
            <person name="Murali S."/>
            <person name="Liu Y."/>
            <person name="Vee V."/>
            <person name="English A."/>
            <person name="Wang M."/>
            <person name="Skinner E."/>
            <person name="Han Y."/>
            <person name="Muzny D.M."/>
            <person name="Worley K.C."/>
            <person name="Gibbs R.A."/>
        </authorList>
    </citation>
    <scope>NUCLEOTIDE SEQUENCE</scope>
</reference>
<dbReference type="KEGG" id="spu:105439856"/>
<feature type="region of interest" description="Disordered" evidence="1">
    <location>
        <begin position="1"/>
        <end position="27"/>
    </location>
</feature>